<organism evidence="1">
    <name type="scientific">Anguilla anguilla</name>
    <name type="common">European freshwater eel</name>
    <name type="synonym">Muraena anguilla</name>
    <dbReference type="NCBI Taxonomy" id="7936"/>
    <lineage>
        <taxon>Eukaryota</taxon>
        <taxon>Metazoa</taxon>
        <taxon>Chordata</taxon>
        <taxon>Craniata</taxon>
        <taxon>Vertebrata</taxon>
        <taxon>Euteleostomi</taxon>
        <taxon>Actinopterygii</taxon>
        <taxon>Neopterygii</taxon>
        <taxon>Teleostei</taxon>
        <taxon>Anguilliformes</taxon>
        <taxon>Anguillidae</taxon>
        <taxon>Anguilla</taxon>
    </lineage>
</organism>
<accession>A0A0E9UHL7</accession>
<name>A0A0E9UHL7_ANGAN</name>
<reference evidence="1" key="2">
    <citation type="journal article" date="2015" name="Fish Shellfish Immunol.">
        <title>Early steps in the European eel (Anguilla anguilla)-Vibrio vulnificus interaction in the gills: Role of the RtxA13 toxin.</title>
        <authorList>
            <person name="Callol A."/>
            <person name="Pajuelo D."/>
            <person name="Ebbesson L."/>
            <person name="Teles M."/>
            <person name="MacKenzie S."/>
            <person name="Amaro C."/>
        </authorList>
    </citation>
    <scope>NUCLEOTIDE SEQUENCE</scope>
</reference>
<evidence type="ECO:0000313" key="1">
    <source>
        <dbReference type="EMBL" id="JAH65272.1"/>
    </source>
</evidence>
<sequence length="56" mass="6321">MSHTYSITVHSHTDTHIWHTPCVLQGPIVLERRHADKAVTHFSVRKTISHQGATPP</sequence>
<dbReference type="AlphaFoldDB" id="A0A0E9UHL7"/>
<proteinExistence type="predicted"/>
<dbReference type="EMBL" id="GBXM01043305">
    <property type="protein sequence ID" value="JAH65272.1"/>
    <property type="molecule type" value="Transcribed_RNA"/>
</dbReference>
<protein>
    <submittedName>
        <fullName evidence="1">Uncharacterized protein</fullName>
    </submittedName>
</protein>
<reference evidence="1" key="1">
    <citation type="submission" date="2014-11" db="EMBL/GenBank/DDBJ databases">
        <authorList>
            <person name="Amaro Gonzalez C."/>
        </authorList>
    </citation>
    <scope>NUCLEOTIDE SEQUENCE</scope>
</reference>